<evidence type="ECO:0000313" key="1">
    <source>
        <dbReference type="EMBL" id="JAH84000.1"/>
    </source>
</evidence>
<reference evidence="1" key="1">
    <citation type="submission" date="2014-11" db="EMBL/GenBank/DDBJ databases">
        <authorList>
            <person name="Amaro Gonzalez C."/>
        </authorList>
    </citation>
    <scope>NUCLEOTIDE SEQUENCE</scope>
</reference>
<sequence length="25" mass="2900">MLTLTKTQHPVHSCQLPFHTAFQFS</sequence>
<accession>A0A0E9W347</accession>
<reference evidence="1" key="2">
    <citation type="journal article" date="2015" name="Fish Shellfish Immunol.">
        <title>Early steps in the European eel (Anguilla anguilla)-Vibrio vulnificus interaction in the gills: Role of the RtxA13 toxin.</title>
        <authorList>
            <person name="Callol A."/>
            <person name="Pajuelo D."/>
            <person name="Ebbesson L."/>
            <person name="Teles M."/>
            <person name="MacKenzie S."/>
            <person name="Amaro C."/>
        </authorList>
    </citation>
    <scope>NUCLEOTIDE SEQUENCE</scope>
</reference>
<protein>
    <submittedName>
        <fullName evidence="1">Uncharacterized protein</fullName>
    </submittedName>
</protein>
<organism evidence="1">
    <name type="scientific">Anguilla anguilla</name>
    <name type="common">European freshwater eel</name>
    <name type="synonym">Muraena anguilla</name>
    <dbReference type="NCBI Taxonomy" id="7936"/>
    <lineage>
        <taxon>Eukaryota</taxon>
        <taxon>Metazoa</taxon>
        <taxon>Chordata</taxon>
        <taxon>Craniata</taxon>
        <taxon>Vertebrata</taxon>
        <taxon>Euteleostomi</taxon>
        <taxon>Actinopterygii</taxon>
        <taxon>Neopterygii</taxon>
        <taxon>Teleostei</taxon>
        <taxon>Anguilliformes</taxon>
        <taxon>Anguillidae</taxon>
        <taxon>Anguilla</taxon>
    </lineage>
</organism>
<name>A0A0E9W347_ANGAN</name>
<dbReference type="EMBL" id="GBXM01024577">
    <property type="protein sequence ID" value="JAH84000.1"/>
    <property type="molecule type" value="Transcribed_RNA"/>
</dbReference>
<proteinExistence type="predicted"/>
<dbReference type="AlphaFoldDB" id="A0A0E9W347"/>